<evidence type="ECO:0000256" key="1">
    <source>
        <dbReference type="SAM" id="MobiDB-lite"/>
    </source>
</evidence>
<reference evidence="3" key="2">
    <citation type="submission" date="2023-05" db="EMBL/GenBank/DDBJ databases">
        <authorList>
            <consortium name="Lawrence Berkeley National Laboratory"/>
            <person name="Steindorff A."/>
            <person name="Hensen N."/>
            <person name="Bonometti L."/>
            <person name="Westerberg I."/>
            <person name="Brannstrom I.O."/>
            <person name="Guillou S."/>
            <person name="Cros-Aarteil S."/>
            <person name="Calhoun S."/>
            <person name="Haridas S."/>
            <person name="Kuo A."/>
            <person name="Mondo S."/>
            <person name="Pangilinan J."/>
            <person name="Riley R."/>
            <person name="Labutti K."/>
            <person name="Andreopoulos B."/>
            <person name="Lipzen A."/>
            <person name="Chen C."/>
            <person name="Yanf M."/>
            <person name="Daum C."/>
            <person name="Ng V."/>
            <person name="Clum A."/>
            <person name="Ohm R."/>
            <person name="Martin F."/>
            <person name="Silar P."/>
            <person name="Natvig D."/>
            <person name="Lalanne C."/>
            <person name="Gautier V."/>
            <person name="Ament-Velasquez S.L."/>
            <person name="Kruys A."/>
            <person name="Hutchinson M.I."/>
            <person name="Powell A.J."/>
            <person name="Barry K."/>
            <person name="Miller A.N."/>
            <person name="Grigoriev I.V."/>
            <person name="Debuchy R."/>
            <person name="Gladieux P."/>
            <person name="Thoren M.H."/>
            <person name="Johannesson H."/>
        </authorList>
    </citation>
    <scope>NUCLEOTIDE SEQUENCE</scope>
    <source>
        <strain evidence="3">PSN293</strain>
    </source>
</reference>
<accession>A0AAN6YGJ3</accession>
<comment type="caution">
    <text evidence="3">The sequence shown here is derived from an EMBL/GenBank/DDBJ whole genome shotgun (WGS) entry which is preliminary data.</text>
</comment>
<feature type="compositionally biased region" description="Polar residues" evidence="1">
    <location>
        <begin position="383"/>
        <end position="394"/>
    </location>
</feature>
<evidence type="ECO:0000259" key="2">
    <source>
        <dbReference type="Pfam" id="PF06985"/>
    </source>
</evidence>
<keyword evidence="4" id="KW-1185">Reference proteome</keyword>
<dbReference type="AlphaFoldDB" id="A0AAN6YGJ3"/>
<sequence>MQLRVGCSFPCRRRLDFYSFAKVVDYHSICLPWTPVPSSCIFLGVIFLHKPLPQSTVTLLLPLAHPVRNPAQDFSTCLCNGDRSLPWEAIKARSSVCGDPLSPQLVQWVSSRVENCVARHSFCQAERKIGNTSFFPKRILRLDATASDQVTVQLVEEELPGGRYAALSHCWGTSLKCTTTTANLSSHKERVPWKEMPLTFQEAILFCLRLGICYLWIDALCILQDDQSDWQIQSAQMADIYQRSYVTLSATGSKSGSAGCFPKPSLPPERQIEVQGPGGQSYCVMVRSKIVHWANPLPNPSRDIFPLLLRGWAFQERILTPRVLRFCKSELVWECNEEVICECGSLPSMDGVKNKSSRISSQARTMSLSEIRVAERIAREPTRPSTSRTVGEPSSRNRDRIDLRDNRRPLIVISSTHRRADRVPPTRTRAASPLTGARMPNLEELTELRTTGSLLAEQRRALEEWHKIVEQYSGLQLSRETDRLPALSGLVNRTAPFLGRYFAGLWSHTFLKNLAWRVDLLTSDSRRPAKYQGPSWSWVSVNTRPVFECVAKPAGQNPFGEVSSAALVAKGLLRTATLTEAHTILANGTTVPLTYQARINLPIASAKNAPQGSVEMPFYADYALTRHDARQYRTSLESTIYLFLIHPNVCLVLDVAGKVASTKIYNRIGILKQLYIYPEMYEIDWMKGATLETVTIV</sequence>
<feature type="domain" description="Heterokaryon incompatibility" evidence="2">
    <location>
        <begin position="164"/>
        <end position="316"/>
    </location>
</feature>
<feature type="region of interest" description="Disordered" evidence="1">
    <location>
        <begin position="377"/>
        <end position="401"/>
    </location>
</feature>
<organism evidence="3 4">
    <name type="scientific">Rhypophila decipiens</name>
    <dbReference type="NCBI Taxonomy" id="261697"/>
    <lineage>
        <taxon>Eukaryota</taxon>
        <taxon>Fungi</taxon>
        <taxon>Dikarya</taxon>
        <taxon>Ascomycota</taxon>
        <taxon>Pezizomycotina</taxon>
        <taxon>Sordariomycetes</taxon>
        <taxon>Sordariomycetidae</taxon>
        <taxon>Sordariales</taxon>
        <taxon>Naviculisporaceae</taxon>
        <taxon>Rhypophila</taxon>
    </lineage>
</organism>
<protein>
    <submittedName>
        <fullName evidence="3">HET-domain-containing protein</fullName>
    </submittedName>
</protein>
<dbReference type="PANTHER" id="PTHR33112">
    <property type="entry name" value="DOMAIN PROTEIN, PUTATIVE-RELATED"/>
    <property type="match status" value="1"/>
</dbReference>
<evidence type="ECO:0000313" key="3">
    <source>
        <dbReference type="EMBL" id="KAK4217265.1"/>
    </source>
</evidence>
<dbReference type="Pfam" id="PF06985">
    <property type="entry name" value="HET"/>
    <property type="match status" value="1"/>
</dbReference>
<evidence type="ECO:0000313" key="4">
    <source>
        <dbReference type="Proteomes" id="UP001301769"/>
    </source>
</evidence>
<dbReference type="EMBL" id="MU858061">
    <property type="protein sequence ID" value="KAK4217265.1"/>
    <property type="molecule type" value="Genomic_DNA"/>
</dbReference>
<dbReference type="InterPro" id="IPR010730">
    <property type="entry name" value="HET"/>
</dbReference>
<proteinExistence type="predicted"/>
<reference evidence="3" key="1">
    <citation type="journal article" date="2023" name="Mol. Phylogenet. Evol.">
        <title>Genome-scale phylogeny and comparative genomics of the fungal order Sordariales.</title>
        <authorList>
            <person name="Hensen N."/>
            <person name="Bonometti L."/>
            <person name="Westerberg I."/>
            <person name="Brannstrom I.O."/>
            <person name="Guillou S."/>
            <person name="Cros-Aarteil S."/>
            <person name="Calhoun S."/>
            <person name="Haridas S."/>
            <person name="Kuo A."/>
            <person name="Mondo S."/>
            <person name="Pangilinan J."/>
            <person name="Riley R."/>
            <person name="LaButti K."/>
            <person name="Andreopoulos B."/>
            <person name="Lipzen A."/>
            <person name="Chen C."/>
            <person name="Yan M."/>
            <person name="Daum C."/>
            <person name="Ng V."/>
            <person name="Clum A."/>
            <person name="Steindorff A."/>
            <person name="Ohm R.A."/>
            <person name="Martin F."/>
            <person name="Silar P."/>
            <person name="Natvig D.O."/>
            <person name="Lalanne C."/>
            <person name="Gautier V."/>
            <person name="Ament-Velasquez S.L."/>
            <person name="Kruys A."/>
            <person name="Hutchinson M.I."/>
            <person name="Powell A.J."/>
            <person name="Barry K."/>
            <person name="Miller A.N."/>
            <person name="Grigoriev I.V."/>
            <person name="Debuchy R."/>
            <person name="Gladieux P."/>
            <person name="Hiltunen Thoren M."/>
            <person name="Johannesson H."/>
        </authorList>
    </citation>
    <scope>NUCLEOTIDE SEQUENCE</scope>
    <source>
        <strain evidence="3">PSN293</strain>
    </source>
</reference>
<dbReference type="Proteomes" id="UP001301769">
    <property type="component" value="Unassembled WGS sequence"/>
</dbReference>
<name>A0AAN6YGJ3_9PEZI</name>
<dbReference type="PANTHER" id="PTHR33112:SF13">
    <property type="entry name" value="HETEROKARYON INCOMPATIBILITY DOMAIN-CONTAINING PROTEIN"/>
    <property type="match status" value="1"/>
</dbReference>
<gene>
    <name evidence="3" type="ORF">QBC37DRAFT_470870</name>
</gene>